<sequence>MRNAQVDLVWGGVKHLAWDEKAGKVYIVNFEESSLAEPCPWDYIIWTEQALVLPPQDLALGEMKSFGLPIVGRRH</sequence>
<accession>A0A5N7C500</accession>
<evidence type="ECO:0000313" key="1">
    <source>
        <dbReference type="EMBL" id="KAE8389132.1"/>
    </source>
</evidence>
<organism evidence="1">
    <name type="scientific">Petromyces alliaceus</name>
    <name type="common">Aspergillus alliaceus</name>
    <dbReference type="NCBI Taxonomy" id="209559"/>
    <lineage>
        <taxon>Eukaryota</taxon>
        <taxon>Fungi</taxon>
        <taxon>Dikarya</taxon>
        <taxon>Ascomycota</taxon>
        <taxon>Pezizomycotina</taxon>
        <taxon>Eurotiomycetes</taxon>
        <taxon>Eurotiomycetidae</taxon>
        <taxon>Eurotiales</taxon>
        <taxon>Aspergillaceae</taxon>
        <taxon>Aspergillus</taxon>
        <taxon>Aspergillus subgen. Circumdati</taxon>
    </lineage>
</organism>
<dbReference type="Proteomes" id="UP000326877">
    <property type="component" value="Unassembled WGS sequence"/>
</dbReference>
<name>A0A5N7C500_PETAA</name>
<dbReference type="EMBL" id="ML735269">
    <property type="protein sequence ID" value="KAE8389132.1"/>
    <property type="molecule type" value="Genomic_DNA"/>
</dbReference>
<reference evidence="1" key="1">
    <citation type="submission" date="2019-04" db="EMBL/GenBank/DDBJ databases">
        <title>Friends and foes A comparative genomics studyof 23 Aspergillus species from section Flavi.</title>
        <authorList>
            <consortium name="DOE Joint Genome Institute"/>
            <person name="Kjaerbolling I."/>
            <person name="Vesth T."/>
            <person name="Frisvad J.C."/>
            <person name="Nybo J.L."/>
            <person name="Theobald S."/>
            <person name="Kildgaard S."/>
            <person name="Isbrandt T."/>
            <person name="Kuo A."/>
            <person name="Sato A."/>
            <person name="Lyhne E.K."/>
            <person name="Kogle M.E."/>
            <person name="Wiebenga A."/>
            <person name="Kun R.S."/>
            <person name="Lubbers R.J."/>
            <person name="Makela M.R."/>
            <person name="Barry K."/>
            <person name="Chovatia M."/>
            <person name="Clum A."/>
            <person name="Daum C."/>
            <person name="Haridas S."/>
            <person name="He G."/>
            <person name="LaButti K."/>
            <person name="Lipzen A."/>
            <person name="Mondo S."/>
            <person name="Riley R."/>
            <person name="Salamov A."/>
            <person name="Simmons B.A."/>
            <person name="Magnuson J.K."/>
            <person name="Henrissat B."/>
            <person name="Mortensen U.H."/>
            <person name="Larsen T.O."/>
            <person name="Devries R.P."/>
            <person name="Grigoriev I.V."/>
            <person name="Machida M."/>
            <person name="Baker S.E."/>
            <person name="Andersen M.R."/>
        </authorList>
    </citation>
    <scope>NUCLEOTIDE SEQUENCE [LARGE SCALE GENOMIC DNA]</scope>
    <source>
        <strain evidence="1">IBT 14317</strain>
    </source>
</reference>
<protein>
    <submittedName>
        <fullName evidence="1">Uncharacterized protein</fullName>
    </submittedName>
</protein>
<dbReference type="AlphaFoldDB" id="A0A5N7C500"/>
<gene>
    <name evidence="1" type="ORF">BDV23DRAFT_157644</name>
</gene>
<proteinExistence type="predicted"/>